<evidence type="ECO:0000256" key="7">
    <source>
        <dbReference type="ARBA" id="ARBA00022777"/>
    </source>
</evidence>
<dbReference type="PROSITE" id="PS00584">
    <property type="entry name" value="PFKB_KINASES_2"/>
    <property type="match status" value="1"/>
</dbReference>
<feature type="binding site" evidence="12">
    <location>
        <begin position="304"/>
        <end position="309"/>
    </location>
    <ligand>
        <name>ATP</name>
        <dbReference type="ChEBI" id="CHEBI:30616"/>
    </ligand>
</feature>
<dbReference type="Proteomes" id="UP000626109">
    <property type="component" value="Unassembled WGS sequence"/>
</dbReference>
<evidence type="ECO:0000313" key="14">
    <source>
        <dbReference type="EMBL" id="CAE8711173.1"/>
    </source>
</evidence>
<feature type="binding site" evidence="12">
    <location>
        <position position="223"/>
    </location>
    <ligand>
        <name>substrate</name>
    </ligand>
</feature>
<dbReference type="GO" id="GO:0004747">
    <property type="term" value="F:ribokinase activity"/>
    <property type="evidence" value="ECO:0007669"/>
    <property type="project" value="UniProtKB-UniRule"/>
</dbReference>
<dbReference type="PANTHER" id="PTHR10584:SF166">
    <property type="entry name" value="RIBOKINASE"/>
    <property type="match status" value="1"/>
</dbReference>
<comment type="subunit">
    <text evidence="12">Homodimer.</text>
</comment>
<dbReference type="PRINTS" id="PR00990">
    <property type="entry name" value="RIBOKINASE"/>
</dbReference>
<comment type="activity regulation">
    <text evidence="12">Activated by a monovalent cation that binds near, but not in, the active site. The most likely occupant of the site in vivo is potassium. Ion binding induces a conformational change that may alter substrate affinity.</text>
</comment>
<dbReference type="GO" id="GO:0005524">
    <property type="term" value="F:ATP binding"/>
    <property type="evidence" value="ECO:0007669"/>
    <property type="project" value="UniProtKB-UniRule"/>
</dbReference>
<dbReference type="Gene3D" id="3.40.1190.20">
    <property type="match status" value="1"/>
</dbReference>
<evidence type="ECO:0000256" key="6">
    <source>
        <dbReference type="ARBA" id="ARBA00022741"/>
    </source>
</evidence>
<dbReference type="EC" id="2.7.1.15" evidence="2 12"/>
<accession>A0A813KRI7</accession>
<reference evidence="14" key="1">
    <citation type="submission" date="2021-02" db="EMBL/GenBank/DDBJ databases">
        <authorList>
            <person name="Dougan E. K."/>
            <person name="Rhodes N."/>
            <person name="Thang M."/>
            <person name="Chan C."/>
        </authorList>
    </citation>
    <scope>NUCLEOTIDE SEQUENCE</scope>
</reference>
<comment type="cofactor">
    <cofactor evidence="12">
        <name>Mg(2+)</name>
        <dbReference type="ChEBI" id="CHEBI:18420"/>
    </cofactor>
    <text evidence="12">Requires a divalent cation, most likely magnesium in vivo, as an electrophilic catalyst to aid phosphoryl group transfer. It is the chelate of the metal and the nucleotide that is the actual substrate.</text>
</comment>
<organism evidence="14 15">
    <name type="scientific">Polarella glacialis</name>
    <name type="common">Dinoflagellate</name>
    <dbReference type="NCBI Taxonomy" id="89957"/>
    <lineage>
        <taxon>Eukaryota</taxon>
        <taxon>Sar</taxon>
        <taxon>Alveolata</taxon>
        <taxon>Dinophyceae</taxon>
        <taxon>Suessiales</taxon>
        <taxon>Suessiaceae</taxon>
        <taxon>Polarella</taxon>
    </lineage>
</organism>
<evidence type="ECO:0000256" key="10">
    <source>
        <dbReference type="ARBA" id="ARBA00022958"/>
    </source>
</evidence>
<dbReference type="AlphaFoldDB" id="A0A813KRI7"/>
<comment type="pathway">
    <text evidence="12">Carbohydrate metabolism; D-ribose degradation; D-ribose 5-phosphate from beta-D-ribopyranose: step 2/2.</text>
</comment>
<feature type="binding site" evidence="12">
    <location>
        <position position="336"/>
    </location>
    <ligand>
        <name>K(+)</name>
        <dbReference type="ChEBI" id="CHEBI:29103"/>
    </ligand>
</feature>
<protein>
    <recommendedName>
        <fullName evidence="3 12">Ribokinase</fullName>
        <shortName evidence="12">RK</shortName>
        <ecNumber evidence="2 12">2.7.1.15</ecNumber>
    </recommendedName>
</protein>
<keyword evidence="7 12" id="KW-0418">Kinase</keyword>
<keyword evidence="8 12" id="KW-0067">ATP-binding</keyword>
<feature type="binding site" evidence="12">
    <location>
        <position position="268"/>
    </location>
    <ligand>
        <name>ATP</name>
        <dbReference type="ChEBI" id="CHEBI:30616"/>
    </ligand>
</feature>
<keyword evidence="4 12" id="KW-0808">Transferase</keyword>
<keyword evidence="12" id="KW-0963">Cytoplasm</keyword>
<dbReference type="GO" id="GO:0019303">
    <property type="term" value="P:D-ribose catabolic process"/>
    <property type="evidence" value="ECO:0007669"/>
    <property type="project" value="UniProtKB-UniRule"/>
</dbReference>
<dbReference type="CDD" id="cd01174">
    <property type="entry name" value="ribokinase"/>
    <property type="match status" value="1"/>
</dbReference>
<dbReference type="GO" id="GO:0005634">
    <property type="term" value="C:nucleus"/>
    <property type="evidence" value="ECO:0007669"/>
    <property type="project" value="UniProtKB-SubCell"/>
</dbReference>
<evidence type="ECO:0000256" key="8">
    <source>
        <dbReference type="ARBA" id="ARBA00022840"/>
    </source>
</evidence>
<comment type="function">
    <text evidence="12">Catalyzes the phosphorylation of ribose at O-5 in a reaction requiring ATP and magnesium. The resulting D-ribose-5-phosphate can then be used either for sythesis of nucleotides, histidine, and tryptophan, or as a component of the pentose phosphate pathway.</text>
</comment>
<dbReference type="UniPathway" id="UPA00916">
    <property type="reaction ID" value="UER00889"/>
</dbReference>
<feature type="domain" description="Carbohydrate kinase PfkB" evidence="13">
    <location>
        <begin position="110"/>
        <end position="374"/>
    </location>
</feature>
<dbReference type="Pfam" id="PF00294">
    <property type="entry name" value="PfkB"/>
    <property type="match status" value="1"/>
</dbReference>
<feature type="binding site" evidence="12">
    <location>
        <begin position="120"/>
        <end position="124"/>
    </location>
    <ligand>
        <name>substrate</name>
    </ligand>
</feature>
<proteinExistence type="inferred from homology"/>
<name>A0A813KRI7_POLGL</name>
<keyword evidence="10 12" id="KW-0630">Potassium</keyword>
<keyword evidence="5 12" id="KW-0479">Metal-binding</keyword>
<evidence type="ECO:0000256" key="5">
    <source>
        <dbReference type="ARBA" id="ARBA00022723"/>
    </source>
</evidence>
<feature type="binding site" evidence="12">
    <location>
        <position position="340"/>
    </location>
    <ligand>
        <name>substrate</name>
    </ligand>
</feature>
<dbReference type="InterPro" id="IPR011877">
    <property type="entry name" value="Ribokinase"/>
</dbReference>
<feature type="binding site" evidence="12">
    <location>
        <position position="370"/>
    </location>
    <ligand>
        <name>K(+)</name>
        <dbReference type="ChEBI" id="CHEBI:29103"/>
    </ligand>
</feature>
<dbReference type="SUPFAM" id="SSF53613">
    <property type="entry name" value="Ribokinase-like"/>
    <property type="match status" value="1"/>
</dbReference>
<comment type="caution">
    <text evidence="12">Lacks conserved residue(s) required for the propagation of feature annotation.</text>
</comment>
<dbReference type="GO" id="GO:0046872">
    <property type="term" value="F:metal ion binding"/>
    <property type="evidence" value="ECO:0007669"/>
    <property type="project" value="UniProtKB-KW"/>
</dbReference>
<dbReference type="HAMAP" id="MF_01987">
    <property type="entry name" value="Ribokinase"/>
    <property type="match status" value="1"/>
</dbReference>
<dbReference type="InterPro" id="IPR029056">
    <property type="entry name" value="Ribokinase-like"/>
</dbReference>
<feature type="binding site" evidence="12">
    <location>
        <position position="373"/>
    </location>
    <ligand>
        <name>K(+)</name>
        <dbReference type="ChEBI" id="CHEBI:29103"/>
    </ligand>
</feature>
<keyword evidence="11 12" id="KW-0119">Carbohydrate metabolism</keyword>
<dbReference type="InterPro" id="IPR002173">
    <property type="entry name" value="Carboh/pur_kinase_PfkB_CS"/>
</dbReference>
<dbReference type="GO" id="GO:0005737">
    <property type="term" value="C:cytoplasm"/>
    <property type="evidence" value="ECO:0007669"/>
    <property type="project" value="UniProtKB-SubCell"/>
</dbReference>
<comment type="caution">
    <text evidence="14">The sequence shown here is derived from an EMBL/GenBank/DDBJ whole genome shotgun (WGS) entry which is preliminary data.</text>
</comment>
<comment type="similarity">
    <text evidence="1">Belongs to the carbohydrate kinase pfkB family.</text>
</comment>
<evidence type="ECO:0000256" key="2">
    <source>
        <dbReference type="ARBA" id="ARBA00012035"/>
    </source>
</evidence>
<comment type="similarity">
    <text evidence="12">Belongs to the carbohydrate kinase PfkB family. Ribokinase subfamily.</text>
</comment>
<comment type="subcellular location">
    <subcellularLocation>
        <location evidence="12">Cytoplasm</location>
    </subcellularLocation>
    <subcellularLocation>
        <location evidence="12">Nucleus</location>
    </subcellularLocation>
</comment>
<evidence type="ECO:0000256" key="12">
    <source>
        <dbReference type="HAMAP-Rule" id="MF_03215"/>
    </source>
</evidence>
<gene>
    <name evidence="14" type="ORF">PGLA2088_LOCUS36347</name>
</gene>
<sequence>MLQALMCRRSASSSALVLSSLRPARGVCAVLPSRNQGHWRFAGNGGSQRSHLAAAAAAAAAAAVAAGTRGRDGARCEDAKPLLVCGSLNADIIIEINRFPKSGETLGTRSPDTGIMVPGGKGANQAVAAARLSTGTSRQAQFVCQFGNDSHATKLKQVLIDNRVDISGCGQADKPSGQAFIFLEADGSNSILIVGGSNVAWPSSVQSFDRLIRGASAVLLQREIPEYINEAVAQAAFEAGVDVIQDVGGEDRPFSEAHLKRLAYICPNETELERLSGMATGSEQEVVAAARMVQQRGVKNVLVTLGASGAILVCADGKVFKQGIFPVPGGKVVDTTGAGDCFRAAFAVALVEGRPLQECMQFAAAAGSITELRHSFLNCCLVHVSHRLASHPITPMLPELHQLLGGGAPSEVRHSTSSRRRARRLLCSFAVGFGIGFRTALGPPGLPLPAEHGTWTWSTKQQKERARVKTAPAAVEGAVL</sequence>
<feature type="binding site" evidence="12">
    <location>
        <begin position="89"/>
        <end position="91"/>
    </location>
    <ligand>
        <name>substrate</name>
    </ligand>
</feature>
<evidence type="ECO:0000256" key="11">
    <source>
        <dbReference type="ARBA" id="ARBA00023277"/>
    </source>
</evidence>
<evidence type="ECO:0000313" key="15">
    <source>
        <dbReference type="Proteomes" id="UP000626109"/>
    </source>
</evidence>
<keyword evidence="9 12" id="KW-0460">Magnesium</keyword>
<feature type="binding site" evidence="12">
    <location>
        <position position="334"/>
    </location>
    <ligand>
        <name>K(+)</name>
        <dbReference type="ChEBI" id="CHEBI:29103"/>
    </ligand>
</feature>
<dbReference type="InterPro" id="IPR002139">
    <property type="entry name" value="Ribo/fructo_kinase"/>
</dbReference>
<evidence type="ECO:0000259" key="13">
    <source>
        <dbReference type="Pfam" id="PF00294"/>
    </source>
</evidence>
<comment type="catalytic activity">
    <reaction evidence="12">
        <text>D-ribose + ATP = D-ribose 5-phosphate + ADP + H(+)</text>
        <dbReference type="Rhea" id="RHEA:13697"/>
        <dbReference type="ChEBI" id="CHEBI:15378"/>
        <dbReference type="ChEBI" id="CHEBI:30616"/>
        <dbReference type="ChEBI" id="CHEBI:47013"/>
        <dbReference type="ChEBI" id="CHEBI:78346"/>
        <dbReference type="ChEBI" id="CHEBI:456216"/>
        <dbReference type="EC" id="2.7.1.15"/>
    </reaction>
</comment>
<keyword evidence="12" id="KW-0539">Nucleus</keyword>
<dbReference type="EMBL" id="CAJNNW010032124">
    <property type="protein sequence ID" value="CAE8711173.1"/>
    <property type="molecule type" value="Genomic_DNA"/>
</dbReference>
<evidence type="ECO:0000256" key="9">
    <source>
        <dbReference type="ARBA" id="ARBA00022842"/>
    </source>
</evidence>
<keyword evidence="6 12" id="KW-0547">Nucleotide-binding</keyword>
<feature type="binding site" evidence="12">
    <location>
        <begin position="339"/>
        <end position="340"/>
    </location>
    <ligand>
        <name>ATP</name>
        <dbReference type="ChEBI" id="CHEBI:30616"/>
    </ligand>
</feature>
<feature type="active site" description="Proton acceptor" evidence="12">
    <location>
        <position position="340"/>
    </location>
</feature>
<evidence type="ECO:0000256" key="3">
    <source>
        <dbReference type="ARBA" id="ARBA00016943"/>
    </source>
</evidence>
<evidence type="ECO:0000256" key="1">
    <source>
        <dbReference type="ARBA" id="ARBA00005380"/>
    </source>
</evidence>
<dbReference type="InterPro" id="IPR011611">
    <property type="entry name" value="PfkB_dom"/>
</dbReference>
<evidence type="ECO:0000256" key="4">
    <source>
        <dbReference type="ARBA" id="ARBA00022679"/>
    </source>
</evidence>
<dbReference type="PANTHER" id="PTHR10584">
    <property type="entry name" value="SUGAR KINASE"/>
    <property type="match status" value="1"/>
</dbReference>